<dbReference type="OMA" id="LDMKWLP"/>
<evidence type="ECO:0000256" key="12">
    <source>
        <dbReference type="PROSITE-ProRule" id="PRU00221"/>
    </source>
</evidence>
<dbReference type="GO" id="GO:0017183">
    <property type="term" value="P:protein histidyl modification to diphthamide"/>
    <property type="evidence" value="ECO:0007669"/>
    <property type="project" value="Ensembl"/>
</dbReference>
<evidence type="ECO:0000256" key="11">
    <source>
        <dbReference type="ARBA" id="ARBA00081300"/>
    </source>
</evidence>
<comment type="catalytic activity">
    <reaction evidence="7">
        <text>diphthine methyl ester-[translation elongation factor 2] + H2O = diphthine-[translation elongation factor 2] + methanol + H(+)</text>
        <dbReference type="Rhea" id="RHEA:42656"/>
        <dbReference type="Rhea" id="RHEA-COMP:10172"/>
        <dbReference type="Rhea" id="RHEA-COMP:10173"/>
        <dbReference type="ChEBI" id="CHEBI:15377"/>
        <dbReference type="ChEBI" id="CHEBI:15378"/>
        <dbReference type="ChEBI" id="CHEBI:17790"/>
        <dbReference type="ChEBI" id="CHEBI:79005"/>
        <dbReference type="ChEBI" id="CHEBI:82696"/>
        <dbReference type="EC" id="3.1.1.97"/>
    </reaction>
</comment>
<evidence type="ECO:0000256" key="3">
    <source>
        <dbReference type="ARBA" id="ARBA00022737"/>
    </source>
</evidence>
<dbReference type="InParanoid" id="M3YUZ7"/>
<sequence>VSGSDSCGPGSRVRLLQAVDTEYTADSVEWCPLEGCRHLLVCGTYQLRKPEDPRADAESKSGPDADEPQTRLGRLYLYSFNEDNSARPLLEVQRRDTSAILDMKWCHILVAGHALLGVADAGGSIELLRLVESENAYTLQPVSSFALGKQCLALSLDWSTGRTERASDQPLKIISSDSKGKLHLLEVTEAGLQEVATWPAHHFEAWIAAFDYWRTEIVYSGGDDGLLKGWDTRTPGTCVFTSERHSMGVCSVQSSPHQEDILATGSYDEHVLLWDTRNMKEPFADMAAQGGVWRLKWHPFHHHLLLAACMHGGFQIFNCQKAIEEKQEAYSVSVSHTLPNSLVYGADWSWLSSGSLSEIHEPCCLGTFPCSNSGARAAPLCSLKAVHQSPAASGHHLAEDKEEGPSRLQSGSKRRTPLQPLAEDTTKSGNWRHPAGTKICDCDLCLEAATLNTDLLATCSFYDHVLHLWKWESS</sequence>
<dbReference type="eggNOG" id="KOG0280">
    <property type="taxonomic scope" value="Eukaryota"/>
</dbReference>
<dbReference type="SMART" id="SM00320">
    <property type="entry name" value="WD40"/>
    <property type="match status" value="5"/>
</dbReference>
<dbReference type="PANTHER" id="PTHR46042:SF1">
    <property type="entry name" value="DIPHTHINE METHYLTRANSFERASE"/>
    <property type="match status" value="1"/>
</dbReference>
<dbReference type="PROSITE" id="PS50082">
    <property type="entry name" value="WD_REPEATS_2"/>
    <property type="match status" value="1"/>
</dbReference>
<feature type="region of interest" description="Disordered" evidence="13">
    <location>
        <begin position="392"/>
        <end position="430"/>
    </location>
</feature>
<evidence type="ECO:0000256" key="10">
    <source>
        <dbReference type="ARBA" id="ARBA00075709"/>
    </source>
</evidence>
<dbReference type="SUPFAM" id="SSF50978">
    <property type="entry name" value="WD40 repeat-like"/>
    <property type="match status" value="1"/>
</dbReference>
<evidence type="ECO:0000256" key="6">
    <source>
        <dbReference type="ARBA" id="ARBA00039131"/>
    </source>
</evidence>
<keyword evidence="2 12" id="KW-0853">WD repeat</keyword>
<evidence type="ECO:0000256" key="2">
    <source>
        <dbReference type="ARBA" id="ARBA00022574"/>
    </source>
</evidence>
<name>M3YUZ7_MUSPF</name>
<dbReference type="GO" id="GO:0061685">
    <property type="term" value="F:diphthine methylesterase activity"/>
    <property type="evidence" value="ECO:0007669"/>
    <property type="project" value="UniProtKB-EC"/>
</dbReference>
<evidence type="ECO:0000256" key="9">
    <source>
        <dbReference type="ARBA" id="ARBA00074662"/>
    </source>
</evidence>
<comment type="similarity">
    <text evidence="5">Belongs to the DPH7 family.</text>
</comment>
<dbReference type="HOGENOM" id="CLU_036100_2_1_1"/>
<dbReference type="STRING" id="9669.ENSMPUP00000015157"/>
<dbReference type="EMBL" id="AEYP01101303">
    <property type="status" value="NOT_ANNOTATED_CDS"/>
    <property type="molecule type" value="Genomic_DNA"/>
</dbReference>
<comment type="subunit">
    <text evidence="8">Interacts with INCA1.</text>
</comment>
<keyword evidence="3" id="KW-0677">Repeat</keyword>
<evidence type="ECO:0000256" key="8">
    <source>
        <dbReference type="ARBA" id="ARBA00062137"/>
    </source>
</evidence>
<proteinExistence type="inferred from homology"/>
<dbReference type="Ensembl" id="ENSMPUT00000015396.1">
    <property type="protein sequence ID" value="ENSMPUP00000015157.1"/>
    <property type="gene ID" value="ENSMPUG00000015267.1"/>
</dbReference>
<evidence type="ECO:0000256" key="7">
    <source>
        <dbReference type="ARBA" id="ARBA00047551"/>
    </source>
</evidence>
<dbReference type="FunFam" id="2.130.10.10:FF:000910">
    <property type="entry name" value="Diphthamide biosynthesis 7"/>
    <property type="match status" value="1"/>
</dbReference>
<evidence type="ECO:0000256" key="4">
    <source>
        <dbReference type="ARBA" id="ARBA00022801"/>
    </source>
</evidence>
<keyword evidence="4" id="KW-0378">Hydrolase</keyword>
<feature type="compositionally biased region" description="Basic and acidic residues" evidence="13">
    <location>
        <begin position="396"/>
        <end position="405"/>
    </location>
</feature>
<dbReference type="Pfam" id="PF00400">
    <property type="entry name" value="WD40"/>
    <property type="match status" value="1"/>
</dbReference>
<dbReference type="GO" id="GO:0005737">
    <property type="term" value="C:cytoplasm"/>
    <property type="evidence" value="ECO:0007669"/>
    <property type="project" value="TreeGrafter"/>
</dbReference>
<evidence type="ECO:0000313" key="14">
    <source>
        <dbReference type="Ensembl" id="ENSMPUP00000015157.1"/>
    </source>
</evidence>
<gene>
    <name evidence="14" type="primary">DPH7</name>
</gene>
<dbReference type="GeneTree" id="ENSGT00390000018644"/>
<comment type="pathway">
    <text evidence="1">Protein modification; peptidyl-diphthamide biosynthesis.</text>
</comment>
<dbReference type="InterPro" id="IPR001680">
    <property type="entry name" value="WD40_rpt"/>
</dbReference>
<dbReference type="PROSITE" id="PS00678">
    <property type="entry name" value="WD_REPEATS_1"/>
    <property type="match status" value="1"/>
</dbReference>
<feature type="repeat" description="WD" evidence="12">
    <location>
        <begin position="242"/>
        <end position="284"/>
    </location>
</feature>
<protein>
    <recommendedName>
        <fullName evidence="9">Diphthine methyltransferase</fullName>
        <ecNumber evidence="6">3.1.1.97</ecNumber>
    </recommendedName>
    <alternativeName>
        <fullName evidence="11">Diphthamide biosynthesis protein 7</fullName>
    </alternativeName>
    <alternativeName>
        <fullName evidence="10">WD repeat-containing protein 85</fullName>
    </alternativeName>
</protein>
<dbReference type="Gene3D" id="2.130.10.10">
    <property type="entry name" value="YVTN repeat-like/Quinoprotein amine dehydrogenase"/>
    <property type="match status" value="1"/>
</dbReference>
<dbReference type="InterPro" id="IPR019775">
    <property type="entry name" value="WD40_repeat_CS"/>
</dbReference>
<dbReference type="InterPro" id="IPR015943">
    <property type="entry name" value="WD40/YVTN_repeat-like_dom_sf"/>
</dbReference>
<dbReference type="InterPro" id="IPR036322">
    <property type="entry name" value="WD40_repeat_dom_sf"/>
</dbReference>
<evidence type="ECO:0000256" key="13">
    <source>
        <dbReference type="SAM" id="MobiDB-lite"/>
    </source>
</evidence>
<evidence type="ECO:0000256" key="1">
    <source>
        <dbReference type="ARBA" id="ARBA00005156"/>
    </source>
</evidence>
<dbReference type="PANTHER" id="PTHR46042">
    <property type="entry name" value="DIPHTHINE METHYLTRANSFERASE"/>
    <property type="match status" value="1"/>
</dbReference>
<evidence type="ECO:0000256" key="5">
    <source>
        <dbReference type="ARBA" id="ARBA00038092"/>
    </source>
</evidence>
<organism evidence="14">
    <name type="scientific">Mustela putorius furo</name>
    <name type="common">European domestic ferret</name>
    <name type="synonym">Mustela furo</name>
    <dbReference type="NCBI Taxonomy" id="9669"/>
    <lineage>
        <taxon>Eukaryota</taxon>
        <taxon>Metazoa</taxon>
        <taxon>Chordata</taxon>
        <taxon>Craniata</taxon>
        <taxon>Vertebrata</taxon>
        <taxon>Euteleostomi</taxon>
        <taxon>Mammalia</taxon>
        <taxon>Eutheria</taxon>
        <taxon>Laurasiatheria</taxon>
        <taxon>Carnivora</taxon>
        <taxon>Caniformia</taxon>
        <taxon>Musteloidea</taxon>
        <taxon>Mustelidae</taxon>
        <taxon>Mustelinae</taxon>
        <taxon>Mustela</taxon>
    </lineage>
</organism>
<dbReference type="InterPro" id="IPR052415">
    <property type="entry name" value="Diphthine_MTase"/>
</dbReference>
<dbReference type="AlphaFoldDB" id="M3YUZ7"/>
<reference evidence="14" key="1">
    <citation type="submission" date="2024-06" db="UniProtKB">
        <authorList>
            <consortium name="Ensembl"/>
        </authorList>
    </citation>
    <scope>IDENTIFICATION</scope>
</reference>
<dbReference type="EC" id="3.1.1.97" evidence="6"/>
<accession>M3YUZ7</accession>